<dbReference type="Gene3D" id="3.30.70.100">
    <property type="match status" value="1"/>
</dbReference>
<dbReference type="RefSeq" id="WP_166277133.1">
    <property type="nucleotide sequence ID" value="NZ_JAANNP010000001.1"/>
</dbReference>
<evidence type="ECO:0000256" key="1">
    <source>
        <dbReference type="SAM" id="MobiDB-lite"/>
    </source>
</evidence>
<accession>A0ABX0GSE0</accession>
<dbReference type="SUPFAM" id="SSF54909">
    <property type="entry name" value="Dimeric alpha+beta barrel"/>
    <property type="match status" value="1"/>
</dbReference>
<gene>
    <name evidence="3" type="ORF">G9H71_02235</name>
</gene>
<sequence>MLAVTRHRVPPEEGAAFLDSARTALAVLAARPGFRRGTVGRATDDPALWALTTEWESVGAYRRALSAYEVKVSAVPVLATAIDEPTAYEVLLSHDDDGGTEGTTRLAADAGSVGIGSASAPGVAVDLPPARGDGVFGQGPAER</sequence>
<dbReference type="GO" id="GO:0004497">
    <property type="term" value="F:monooxygenase activity"/>
    <property type="evidence" value="ECO:0007669"/>
    <property type="project" value="UniProtKB-KW"/>
</dbReference>
<keyword evidence="3" id="KW-0560">Oxidoreductase</keyword>
<dbReference type="InterPro" id="IPR011008">
    <property type="entry name" value="Dimeric_a/b-barrel"/>
</dbReference>
<evidence type="ECO:0000313" key="4">
    <source>
        <dbReference type="Proteomes" id="UP000800981"/>
    </source>
</evidence>
<feature type="domain" description="ABM" evidence="2">
    <location>
        <begin position="3"/>
        <end position="67"/>
    </location>
</feature>
<organism evidence="3 4">
    <name type="scientific">Motilibacter deserti</name>
    <dbReference type="NCBI Taxonomy" id="2714956"/>
    <lineage>
        <taxon>Bacteria</taxon>
        <taxon>Bacillati</taxon>
        <taxon>Actinomycetota</taxon>
        <taxon>Actinomycetes</taxon>
        <taxon>Motilibacterales</taxon>
        <taxon>Motilibacteraceae</taxon>
        <taxon>Motilibacter</taxon>
    </lineage>
</organism>
<proteinExistence type="predicted"/>
<reference evidence="3 4" key="1">
    <citation type="submission" date="2020-03" db="EMBL/GenBank/DDBJ databases">
        <title>Two novel Motilibacter sp.</title>
        <authorList>
            <person name="Liu S."/>
        </authorList>
    </citation>
    <scope>NUCLEOTIDE SEQUENCE [LARGE SCALE GENOMIC DNA]</scope>
    <source>
        <strain evidence="3 4">E257</strain>
    </source>
</reference>
<name>A0ABX0GSE0_9ACTN</name>
<dbReference type="EMBL" id="JAANNP010000001">
    <property type="protein sequence ID" value="NHC12599.1"/>
    <property type="molecule type" value="Genomic_DNA"/>
</dbReference>
<comment type="caution">
    <text evidence="3">The sequence shown here is derived from an EMBL/GenBank/DDBJ whole genome shotgun (WGS) entry which is preliminary data.</text>
</comment>
<dbReference type="Proteomes" id="UP000800981">
    <property type="component" value="Unassembled WGS sequence"/>
</dbReference>
<dbReference type="Pfam" id="PF03992">
    <property type="entry name" value="ABM"/>
    <property type="match status" value="1"/>
</dbReference>
<protein>
    <submittedName>
        <fullName evidence="3">Antibiotic biosynthesis monooxygenase</fullName>
    </submittedName>
</protein>
<evidence type="ECO:0000313" key="3">
    <source>
        <dbReference type="EMBL" id="NHC12599.1"/>
    </source>
</evidence>
<feature type="region of interest" description="Disordered" evidence="1">
    <location>
        <begin position="124"/>
        <end position="143"/>
    </location>
</feature>
<evidence type="ECO:0000259" key="2">
    <source>
        <dbReference type="Pfam" id="PF03992"/>
    </source>
</evidence>
<keyword evidence="3" id="KW-0503">Monooxygenase</keyword>
<dbReference type="InterPro" id="IPR007138">
    <property type="entry name" value="ABM_dom"/>
</dbReference>
<keyword evidence="4" id="KW-1185">Reference proteome</keyword>